<protein>
    <submittedName>
        <fullName evidence="1">Uncharacterized protein</fullName>
    </submittedName>
</protein>
<evidence type="ECO:0000313" key="2">
    <source>
        <dbReference type="Proteomes" id="UP001338137"/>
    </source>
</evidence>
<organism evidence="1 2">
    <name type="scientific">Paenibacillus alba</name>
    <dbReference type="NCBI Taxonomy" id="1197127"/>
    <lineage>
        <taxon>Bacteria</taxon>
        <taxon>Bacillati</taxon>
        <taxon>Bacillota</taxon>
        <taxon>Bacilli</taxon>
        <taxon>Bacillales</taxon>
        <taxon>Paenibacillaceae</taxon>
        <taxon>Paenibacillus</taxon>
    </lineage>
</organism>
<comment type="caution">
    <text evidence="1">The sequence shown here is derived from an EMBL/GenBank/DDBJ whole genome shotgun (WGS) entry which is preliminary data.</text>
</comment>
<sequence>ASLPFRQAHYFKPASLCHSSLNPQPLHLQYGRYGGGLTKSLPQGNLWGMLFNQTFYLLRLFYLKSPNR</sequence>
<feature type="non-terminal residue" evidence="1">
    <location>
        <position position="1"/>
    </location>
</feature>
<accession>A0ABU6GD65</accession>
<reference evidence="1 2" key="1">
    <citation type="submission" date="2023-03" db="EMBL/GenBank/DDBJ databases">
        <title>Bacillus Genome Sequencing.</title>
        <authorList>
            <person name="Dunlap C."/>
        </authorList>
    </citation>
    <scope>NUCLEOTIDE SEQUENCE [LARGE SCALE GENOMIC DNA]</scope>
    <source>
        <strain evidence="1 2">BD-533</strain>
    </source>
</reference>
<dbReference type="RefSeq" id="WP_326076293.1">
    <property type="nucleotide sequence ID" value="NZ_JARLKY010000113.1"/>
</dbReference>
<keyword evidence="2" id="KW-1185">Reference proteome</keyword>
<proteinExistence type="predicted"/>
<dbReference type="EMBL" id="JARLKY010000113">
    <property type="protein sequence ID" value="MEC0232148.1"/>
    <property type="molecule type" value="Genomic_DNA"/>
</dbReference>
<name>A0ABU6GD65_9BACL</name>
<evidence type="ECO:0000313" key="1">
    <source>
        <dbReference type="EMBL" id="MEC0232148.1"/>
    </source>
</evidence>
<gene>
    <name evidence="1" type="ORF">P4I72_34130</name>
</gene>
<dbReference type="Proteomes" id="UP001338137">
    <property type="component" value="Unassembled WGS sequence"/>
</dbReference>